<sequence length="230" mass="23807">MQRLDGAALDQWAFWADRVAHQTLSIYNGVDEMRTVSIVSVVAVLAAMSGQVMAREKPVRPGYVPVPSTSAPAGGTCAAPEGTISYAGNAGQTVTGSTTGGTNNVQNVPDPTGAVQCSEFTNPVNAQGPDDVWVVTPGTGNAMTFAISNATFDPHIYILGTCGDASSCVAGSDDEPSVTAPAITPTLTAGTTYYVYVDSFYPIGDADCCGSYTLNVTGTFPVSLKEFRID</sequence>
<proteinExistence type="predicted"/>
<organism evidence="1 2">
    <name type="scientific">Dokdonella koreensis DS-123</name>
    <dbReference type="NCBI Taxonomy" id="1300342"/>
    <lineage>
        <taxon>Bacteria</taxon>
        <taxon>Pseudomonadati</taxon>
        <taxon>Pseudomonadota</taxon>
        <taxon>Gammaproteobacteria</taxon>
        <taxon>Lysobacterales</taxon>
        <taxon>Rhodanobacteraceae</taxon>
        <taxon>Dokdonella</taxon>
    </lineage>
</organism>
<dbReference type="Proteomes" id="UP000076830">
    <property type="component" value="Chromosome"/>
</dbReference>
<dbReference type="KEGG" id="dko:I596_2791"/>
<name>A0A167H3X3_9GAMM</name>
<reference evidence="1 2" key="1">
    <citation type="submission" date="2016-04" db="EMBL/GenBank/DDBJ databases">
        <title>Complete genome sequence of Dokdonella koreensis DS-123T.</title>
        <authorList>
            <person name="Kim J.F."/>
            <person name="Lee H."/>
            <person name="Kwak M.-J."/>
        </authorList>
    </citation>
    <scope>NUCLEOTIDE SEQUENCE [LARGE SCALE GENOMIC DNA]</scope>
    <source>
        <strain evidence="1 2">DS-123</strain>
    </source>
</reference>
<evidence type="ECO:0000313" key="2">
    <source>
        <dbReference type="Proteomes" id="UP000076830"/>
    </source>
</evidence>
<dbReference type="Gene3D" id="2.60.120.380">
    <property type="match status" value="1"/>
</dbReference>
<keyword evidence="2" id="KW-1185">Reference proteome</keyword>
<evidence type="ECO:0008006" key="3">
    <source>
        <dbReference type="Google" id="ProtNLM"/>
    </source>
</evidence>
<gene>
    <name evidence="1" type="ORF">I596_2791</name>
</gene>
<accession>A0A167H3X3</accession>
<dbReference type="AlphaFoldDB" id="A0A167H3X3"/>
<dbReference type="STRING" id="1300342.I596_2791"/>
<evidence type="ECO:0000313" key="1">
    <source>
        <dbReference type="EMBL" id="ANB18786.1"/>
    </source>
</evidence>
<dbReference type="EMBL" id="CP015249">
    <property type="protein sequence ID" value="ANB18786.1"/>
    <property type="molecule type" value="Genomic_DNA"/>
</dbReference>
<protein>
    <recommendedName>
        <fullName evidence="3">Peptidase C-terminal archaeal/bacterial domain-containing protein</fullName>
    </recommendedName>
</protein>